<dbReference type="EMBL" id="GL871076">
    <property type="protein sequence ID" value="EGC34966.1"/>
    <property type="molecule type" value="Genomic_DNA"/>
</dbReference>
<dbReference type="SUPFAM" id="SSF103473">
    <property type="entry name" value="MFS general substrate transporter"/>
    <property type="match status" value="1"/>
</dbReference>
<feature type="transmembrane region" description="Helical" evidence="5">
    <location>
        <begin position="201"/>
        <end position="219"/>
    </location>
</feature>
<dbReference type="OrthoDB" id="10638125at2759"/>
<feature type="transmembrane region" description="Helical" evidence="5">
    <location>
        <begin position="231"/>
        <end position="249"/>
    </location>
</feature>
<dbReference type="eggNOG" id="ENOG502RHTU">
    <property type="taxonomic scope" value="Eukaryota"/>
</dbReference>
<dbReference type="VEuPathDB" id="AmoebaDB:DICPUDRAFT_152734"/>
<dbReference type="InParanoid" id="F0ZM54"/>
<dbReference type="InterPro" id="IPR010291">
    <property type="entry name" value="Ion_channel_UNC-93"/>
</dbReference>
<dbReference type="RefSeq" id="XP_003288491.1">
    <property type="nucleotide sequence ID" value="XM_003288443.1"/>
</dbReference>
<feature type="transmembrane region" description="Helical" evidence="5">
    <location>
        <begin position="256"/>
        <end position="277"/>
    </location>
</feature>
<sequence length="372" mass="41541">MVSINDPLLGGDSKTRNHHILNSILLGVALFFLYCVMLYGTALGTQEAYGNFIFYAIILVTAFISPFLISKTREKLAMIICSLIWLTVFLLETYTNVPVITDIILPFALMFLWTAVGGFMFVISSRSNIGLNFGILFSIMGLYAGFQIAAENMAPQSVSYVAVFIIFIVISIVLFLLLGNPGTNVEKEHPSESLKCLKNKNFLLLIPVMLYLGMGESFVQDIFYNPSVGYFKVYGIVYSVTAIVLGFLSDKIQRKYILIALTICGIIASILTIIFFYHPEDTPQHLPLYATTVLFAICNAGIYVQVYCAAGLMFSRKSLSVAALVRLFIEMGSFIAFIFFQYINQGYIYTLLALLVIGSILFVYVLHNSYRV</sequence>
<accession>F0ZM54</accession>
<dbReference type="GeneID" id="10501930"/>
<dbReference type="GO" id="GO:0016020">
    <property type="term" value="C:membrane"/>
    <property type="evidence" value="ECO:0007669"/>
    <property type="project" value="UniProtKB-SubCell"/>
</dbReference>
<protein>
    <recommendedName>
        <fullName evidence="8">Major facilitator superfamily (MFS) profile domain-containing protein</fullName>
    </recommendedName>
</protein>
<dbReference type="InterPro" id="IPR036259">
    <property type="entry name" value="MFS_trans_sf"/>
</dbReference>
<dbReference type="KEGG" id="dpp:DICPUDRAFT_152734"/>
<feature type="transmembrane region" description="Helical" evidence="5">
    <location>
        <begin position="158"/>
        <end position="180"/>
    </location>
</feature>
<feature type="transmembrane region" description="Helical" evidence="5">
    <location>
        <begin position="346"/>
        <end position="366"/>
    </location>
</feature>
<reference evidence="7" key="1">
    <citation type="journal article" date="2011" name="Genome Biol.">
        <title>Comparative genomics of the social amoebae Dictyostelium discoideum and Dictyostelium purpureum.</title>
        <authorList>
            <consortium name="US DOE Joint Genome Institute (JGI-PGF)"/>
            <person name="Sucgang R."/>
            <person name="Kuo A."/>
            <person name="Tian X."/>
            <person name="Salerno W."/>
            <person name="Parikh A."/>
            <person name="Feasley C.L."/>
            <person name="Dalin E."/>
            <person name="Tu H."/>
            <person name="Huang E."/>
            <person name="Barry K."/>
            <person name="Lindquist E."/>
            <person name="Shapiro H."/>
            <person name="Bruce D."/>
            <person name="Schmutz J."/>
            <person name="Salamov A."/>
            <person name="Fey P."/>
            <person name="Gaudet P."/>
            <person name="Anjard C."/>
            <person name="Babu M.M."/>
            <person name="Basu S."/>
            <person name="Bushmanova Y."/>
            <person name="van der Wel H."/>
            <person name="Katoh-Kurasawa M."/>
            <person name="Dinh C."/>
            <person name="Coutinho P.M."/>
            <person name="Saito T."/>
            <person name="Elias M."/>
            <person name="Schaap P."/>
            <person name="Kay R.R."/>
            <person name="Henrissat B."/>
            <person name="Eichinger L."/>
            <person name="Rivero F."/>
            <person name="Putnam N.H."/>
            <person name="West C.M."/>
            <person name="Loomis W.F."/>
            <person name="Chisholm R.L."/>
            <person name="Shaulsky G."/>
            <person name="Strassmann J.E."/>
            <person name="Queller D.C."/>
            <person name="Kuspa A."/>
            <person name="Grigoriev I.V."/>
        </authorList>
    </citation>
    <scope>NUCLEOTIDE SEQUENCE [LARGE SCALE GENOMIC DNA]</scope>
    <source>
        <strain evidence="7">QSDP1</strain>
    </source>
</reference>
<comment type="subcellular location">
    <subcellularLocation>
        <location evidence="1">Membrane</location>
        <topology evidence="1">Multi-pass membrane protein</topology>
    </subcellularLocation>
</comment>
<evidence type="ECO:0008006" key="8">
    <source>
        <dbReference type="Google" id="ProtNLM"/>
    </source>
</evidence>
<feature type="transmembrane region" description="Helical" evidence="5">
    <location>
        <begin position="76"/>
        <end position="97"/>
    </location>
</feature>
<organism evidence="6 7">
    <name type="scientific">Dictyostelium purpureum</name>
    <name type="common">Slime mold</name>
    <dbReference type="NCBI Taxonomy" id="5786"/>
    <lineage>
        <taxon>Eukaryota</taxon>
        <taxon>Amoebozoa</taxon>
        <taxon>Evosea</taxon>
        <taxon>Eumycetozoa</taxon>
        <taxon>Dictyostelia</taxon>
        <taxon>Dictyosteliales</taxon>
        <taxon>Dictyosteliaceae</taxon>
        <taxon>Dictyostelium</taxon>
    </lineage>
</organism>
<evidence type="ECO:0000313" key="6">
    <source>
        <dbReference type="EMBL" id="EGC34966.1"/>
    </source>
</evidence>
<evidence type="ECO:0000313" key="7">
    <source>
        <dbReference type="Proteomes" id="UP000001064"/>
    </source>
</evidence>
<proteinExistence type="predicted"/>
<dbReference type="PANTHER" id="PTHR23294:SF1">
    <property type="entry name" value="MAJOR FACILITATOR SUPERFAMILY (MFS) PROFILE DOMAIN-CONTAINING PROTEIN-RELATED"/>
    <property type="match status" value="1"/>
</dbReference>
<feature type="transmembrane region" description="Helical" evidence="5">
    <location>
        <begin position="321"/>
        <end position="340"/>
    </location>
</feature>
<dbReference type="OMA" id="MERVNEP"/>
<evidence type="ECO:0000256" key="3">
    <source>
        <dbReference type="ARBA" id="ARBA00022989"/>
    </source>
</evidence>
<feature type="transmembrane region" description="Helical" evidence="5">
    <location>
        <begin position="129"/>
        <end position="146"/>
    </location>
</feature>
<dbReference type="PANTHER" id="PTHR23294">
    <property type="entry name" value="ET TRANSLATION PRODUCT-RELATED"/>
    <property type="match status" value="1"/>
</dbReference>
<dbReference type="Proteomes" id="UP000001064">
    <property type="component" value="Unassembled WGS sequence"/>
</dbReference>
<name>F0ZM54_DICPU</name>
<keyword evidence="3 5" id="KW-1133">Transmembrane helix</keyword>
<dbReference type="Pfam" id="PF05978">
    <property type="entry name" value="UNC-93"/>
    <property type="match status" value="1"/>
</dbReference>
<feature type="transmembrane region" description="Helical" evidence="5">
    <location>
        <begin position="103"/>
        <end position="122"/>
    </location>
</feature>
<dbReference type="InterPro" id="IPR051617">
    <property type="entry name" value="UNC-93-like_regulator"/>
</dbReference>
<dbReference type="AlphaFoldDB" id="F0ZM54"/>
<feature type="transmembrane region" description="Helical" evidence="5">
    <location>
        <begin position="20"/>
        <end position="40"/>
    </location>
</feature>
<gene>
    <name evidence="6" type="ORF">DICPUDRAFT_152734</name>
</gene>
<evidence type="ECO:0000256" key="4">
    <source>
        <dbReference type="ARBA" id="ARBA00023136"/>
    </source>
</evidence>
<feature type="transmembrane region" description="Helical" evidence="5">
    <location>
        <begin position="52"/>
        <end position="69"/>
    </location>
</feature>
<feature type="transmembrane region" description="Helical" evidence="5">
    <location>
        <begin position="289"/>
        <end position="314"/>
    </location>
</feature>
<keyword evidence="2 5" id="KW-0812">Transmembrane</keyword>
<evidence type="ECO:0000256" key="2">
    <source>
        <dbReference type="ARBA" id="ARBA00022692"/>
    </source>
</evidence>
<dbReference type="Gene3D" id="1.20.1250.20">
    <property type="entry name" value="MFS general substrate transporter like domains"/>
    <property type="match status" value="1"/>
</dbReference>
<keyword evidence="4 5" id="KW-0472">Membrane</keyword>
<evidence type="ECO:0000256" key="5">
    <source>
        <dbReference type="SAM" id="Phobius"/>
    </source>
</evidence>
<keyword evidence="7" id="KW-1185">Reference proteome</keyword>
<evidence type="ECO:0000256" key="1">
    <source>
        <dbReference type="ARBA" id="ARBA00004141"/>
    </source>
</evidence>